<dbReference type="SUPFAM" id="SSF51735">
    <property type="entry name" value="NAD(P)-binding Rossmann-fold domains"/>
    <property type="match status" value="1"/>
</dbReference>
<dbReference type="Gene3D" id="3.40.50.720">
    <property type="entry name" value="NAD(P)-binding Rossmann-like Domain"/>
    <property type="match status" value="1"/>
</dbReference>
<dbReference type="EMBL" id="VICE01000063">
    <property type="protein sequence ID" value="TQD46644.1"/>
    <property type="molecule type" value="Genomic_DNA"/>
</dbReference>
<feature type="region of interest" description="Disordered" evidence="3">
    <location>
        <begin position="259"/>
        <end position="315"/>
    </location>
</feature>
<dbReference type="GO" id="GO:0016491">
    <property type="term" value="F:oxidoreductase activity"/>
    <property type="evidence" value="ECO:0007669"/>
    <property type="project" value="UniProtKB-KW"/>
</dbReference>
<proteinExistence type="inferred from homology"/>
<accession>A0A508ADR2</accession>
<dbReference type="Proteomes" id="UP000318212">
    <property type="component" value="Unassembled WGS sequence"/>
</dbReference>
<comment type="similarity">
    <text evidence="1">Belongs to the short-chain dehydrogenases/reductases (SDR) family.</text>
</comment>
<dbReference type="InterPro" id="IPR036291">
    <property type="entry name" value="NAD(P)-bd_dom_sf"/>
</dbReference>
<name>A0A508ADR2_9GAMM</name>
<evidence type="ECO:0000313" key="5">
    <source>
        <dbReference type="Proteomes" id="UP000318212"/>
    </source>
</evidence>
<feature type="compositionally biased region" description="Low complexity" evidence="3">
    <location>
        <begin position="259"/>
        <end position="270"/>
    </location>
</feature>
<evidence type="ECO:0000313" key="4">
    <source>
        <dbReference type="EMBL" id="TQD46644.1"/>
    </source>
</evidence>
<evidence type="ECO:0000256" key="1">
    <source>
        <dbReference type="ARBA" id="ARBA00006484"/>
    </source>
</evidence>
<dbReference type="RefSeq" id="WP_141517987.1">
    <property type="nucleotide sequence ID" value="NZ_VICE01000063.1"/>
</dbReference>
<keyword evidence="2" id="KW-0560">Oxidoreductase</keyword>
<dbReference type="OrthoDB" id="6028059at2"/>
<comment type="caution">
    <text evidence="4">The sequence shown here is derived from an EMBL/GenBank/DDBJ whole genome shotgun (WGS) entry which is preliminary data.</text>
</comment>
<evidence type="ECO:0000256" key="2">
    <source>
        <dbReference type="ARBA" id="ARBA00023002"/>
    </source>
</evidence>
<dbReference type="CDD" id="cd05233">
    <property type="entry name" value="SDR_c"/>
    <property type="match status" value="1"/>
</dbReference>
<dbReference type="Pfam" id="PF13561">
    <property type="entry name" value="adh_short_C2"/>
    <property type="match status" value="1"/>
</dbReference>
<keyword evidence="5" id="KW-1185">Reference proteome</keyword>
<dbReference type="PANTHER" id="PTHR43669:SF12">
    <property type="entry name" value="BLR5618 PROTEIN"/>
    <property type="match status" value="1"/>
</dbReference>
<dbReference type="InterPro" id="IPR002347">
    <property type="entry name" value="SDR_fam"/>
</dbReference>
<evidence type="ECO:0000256" key="3">
    <source>
        <dbReference type="SAM" id="MobiDB-lite"/>
    </source>
</evidence>
<dbReference type="PANTHER" id="PTHR43669">
    <property type="entry name" value="5-KETO-D-GLUCONATE 5-REDUCTASE"/>
    <property type="match status" value="1"/>
</dbReference>
<gene>
    <name evidence="4" type="ORF">FKV25_06535</name>
</gene>
<dbReference type="AlphaFoldDB" id="A0A508ADR2"/>
<protein>
    <submittedName>
        <fullName evidence="4">SDR family oxidoreductase</fullName>
    </submittedName>
</protein>
<organism evidence="4 5">
    <name type="scientific">Marilutibacter aestuarii</name>
    <dbReference type="NCBI Taxonomy" id="1706195"/>
    <lineage>
        <taxon>Bacteria</taxon>
        <taxon>Pseudomonadati</taxon>
        <taxon>Pseudomonadota</taxon>
        <taxon>Gammaproteobacteria</taxon>
        <taxon>Lysobacterales</taxon>
        <taxon>Lysobacteraceae</taxon>
        <taxon>Marilutibacter</taxon>
    </lineage>
</organism>
<reference evidence="4 5" key="1">
    <citation type="submission" date="2019-06" db="EMBL/GenBank/DDBJ databases">
        <title>Lysobacter alkalisoli sp. nov. isolated from saline soil.</title>
        <authorList>
            <person name="Sun J.-Q."/>
            <person name="Xu L."/>
        </authorList>
    </citation>
    <scope>NUCLEOTIDE SEQUENCE [LARGE SCALE GENOMIC DNA]</scope>
    <source>
        <strain evidence="4 5">JCM 31130</strain>
    </source>
</reference>
<sequence length="349" mass="36295">MTGTTLAPVLVLGADGGIGRGVVQAVLARRRAVIAVARQADALADLQASAPRGLLTVVTGSVSDDREGAVLAERLRALDRPLGGMVACLCGHAGPGRLLDQPADALRRRLDEDLLPHLAAARQLLPLLSERGHNRTYVLIGGPGDERPWAGYGHRSVGAAALRMMARVLHDEARRQDVRVHLLSVSRPVCIDPRQASQHPDWPSARAVGQRALALIDRDCRSSPLPAVVHFAEPALAAALPPEGLTSSSLEVVESTPPAGDALAATGADATSRTDVDVEPGPPGTSFQTRPADGGVTPGAPAPSTPTTDPDARASRLLTEGCQQAARRLLRGLLPTCASPSSPDKDLPS</sequence>